<proteinExistence type="inferred from homology"/>
<dbReference type="EMBL" id="ATAO01000206">
    <property type="protein sequence ID" value="EQM74772.1"/>
    <property type="molecule type" value="Genomic_DNA"/>
</dbReference>
<keyword evidence="3" id="KW-0732">Signal</keyword>
<dbReference type="Gene3D" id="3.40.190.10">
    <property type="entry name" value="Periplasmic binding protein-like II"/>
    <property type="match status" value="2"/>
</dbReference>
<evidence type="ECO:0000256" key="3">
    <source>
        <dbReference type="ARBA" id="ARBA00022729"/>
    </source>
</evidence>
<dbReference type="GO" id="GO:0055052">
    <property type="term" value="C:ATP-binding cassette (ABC) transporter complex, substrate-binding subunit-containing"/>
    <property type="evidence" value="ECO:0007669"/>
    <property type="project" value="TreeGrafter"/>
</dbReference>
<organism evidence="4 5">
    <name type="scientific">Microbacterium maritypicum MF109</name>
    <dbReference type="NCBI Taxonomy" id="1333857"/>
    <lineage>
        <taxon>Bacteria</taxon>
        <taxon>Bacillati</taxon>
        <taxon>Actinomycetota</taxon>
        <taxon>Actinomycetes</taxon>
        <taxon>Micrococcales</taxon>
        <taxon>Microbacteriaceae</taxon>
        <taxon>Microbacterium</taxon>
    </lineage>
</organism>
<name>T5KE54_MICMQ</name>
<dbReference type="AlphaFoldDB" id="T5KE54"/>
<comment type="similarity">
    <text evidence="1">Belongs to the bacterial solute-binding protein 1 family.</text>
</comment>
<evidence type="ECO:0000256" key="1">
    <source>
        <dbReference type="ARBA" id="ARBA00008520"/>
    </source>
</evidence>
<evidence type="ECO:0000313" key="4">
    <source>
        <dbReference type="EMBL" id="EQM74772.1"/>
    </source>
</evidence>
<sequence>MCGVVAVITAGVMLTGCTGSAGQSGADDKTINYWGYEGGISTETAKQVIADFEDAHPGYTVNAVVMDTADFDVKLPSTLGKASGPDLVYTGTEPNHLGRYVNVGQVSALDDVWEENGWDDLVPSTQQRLTYGGTPYAVGNELETVGLMYNKVILDRLGIAVPKTLKDLEAAMDTVRASGDGTTPMVLACGGPCYAGLHMMHALGYATIPTNTIVATTSDGDGAYTDGGWLEMLQKFQEWNDAGYFTADASGIPDENHTADFCSGGTAFMVKGPWMFNAMAECEKANPDAFTFGFTGFPVAEGMPFQAYVGTGKAWFLSSSLDGNEEKRQAVLDLVKGFTDASTFPSWIEKDQRFPAMAFDPADYSMTGPQQEAMQIIQDAGDNGGPVDIGFNNSAEETQVWVSGLQGILGGTATPQEVVDQLQAQLEKDQAAWAEVK</sequence>
<protein>
    <recommendedName>
        <fullName evidence="6">Sugar ABC transporter substrate-binding protein</fullName>
    </recommendedName>
</protein>
<dbReference type="Pfam" id="PF13416">
    <property type="entry name" value="SBP_bac_8"/>
    <property type="match status" value="1"/>
</dbReference>
<gene>
    <name evidence="4" type="ORF">L687_04750</name>
</gene>
<evidence type="ECO:0008006" key="6">
    <source>
        <dbReference type="Google" id="ProtNLM"/>
    </source>
</evidence>
<accession>T5KE54</accession>
<dbReference type="PATRIC" id="fig|1333857.3.peg.2929"/>
<dbReference type="Proteomes" id="UP000016033">
    <property type="component" value="Unassembled WGS sequence"/>
</dbReference>
<dbReference type="PANTHER" id="PTHR30061:SF50">
    <property type="entry name" value="MALTOSE_MALTODEXTRIN-BINDING PERIPLASMIC PROTEIN"/>
    <property type="match status" value="1"/>
</dbReference>
<dbReference type="GO" id="GO:0042956">
    <property type="term" value="P:maltodextrin transmembrane transport"/>
    <property type="evidence" value="ECO:0007669"/>
    <property type="project" value="TreeGrafter"/>
</dbReference>
<dbReference type="PANTHER" id="PTHR30061">
    <property type="entry name" value="MALTOSE-BINDING PERIPLASMIC PROTEIN"/>
    <property type="match status" value="1"/>
</dbReference>
<evidence type="ECO:0000313" key="5">
    <source>
        <dbReference type="Proteomes" id="UP000016033"/>
    </source>
</evidence>
<dbReference type="GO" id="GO:1901982">
    <property type="term" value="F:maltose binding"/>
    <property type="evidence" value="ECO:0007669"/>
    <property type="project" value="TreeGrafter"/>
</dbReference>
<dbReference type="InterPro" id="IPR006059">
    <property type="entry name" value="SBP"/>
</dbReference>
<evidence type="ECO:0000256" key="2">
    <source>
        <dbReference type="ARBA" id="ARBA00022448"/>
    </source>
</evidence>
<dbReference type="SUPFAM" id="SSF53850">
    <property type="entry name" value="Periplasmic binding protein-like II"/>
    <property type="match status" value="1"/>
</dbReference>
<reference evidence="4 5" key="1">
    <citation type="journal article" date="2013" name="Genome Announc.">
        <title>Whole-genome sequences of five oyster-associated bacteria show potential for crude oil hydrocarbon degradation.</title>
        <authorList>
            <person name="Chauhan A."/>
            <person name="Green S."/>
            <person name="Pathak A."/>
            <person name="Thomas J."/>
            <person name="Venkatramanan R."/>
        </authorList>
    </citation>
    <scope>NUCLEOTIDE SEQUENCE [LARGE SCALE GENOMIC DNA]</scope>
    <source>
        <strain evidence="4 5">MF109</strain>
    </source>
</reference>
<dbReference type="GO" id="GO:0015768">
    <property type="term" value="P:maltose transport"/>
    <property type="evidence" value="ECO:0007669"/>
    <property type="project" value="TreeGrafter"/>
</dbReference>
<keyword evidence="2" id="KW-0813">Transport</keyword>
<comment type="caution">
    <text evidence="4">The sequence shown here is derived from an EMBL/GenBank/DDBJ whole genome shotgun (WGS) entry which is preliminary data.</text>
</comment>